<dbReference type="InterPro" id="IPR050404">
    <property type="entry name" value="Heme-degrading_MO"/>
</dbReference>
<dbReference type="Proteomes" id="UP000093482">
    <property type="component" value="Unassembled WGS sequence"/>
</dbReference>
<sequence length="112" mass="12669">MIVVTNRIEVKKGFGKKMAPNFARPTGLDKFKGFVKVEVLVAENEQSDEMSVNMFWESLEDFQVWRNSDEFKAAHKRDDAKEGQSHPHASKEESPIIGSKLVIAEVAATLQY</sequence>
<dbReference type="AlphaFoldDB" id="A0A1C0YB77"/>
<dbReference type="SUPFAM" id="SSF54909">
    <property type="entry name" value="Dimeric alpha+beta barrel"/>
    <property type="match status" value="1"/>
</dbReference>
<dbReference type="Gene3D" id="3.30.70.100">
    <property type="match status" value="1"/>
</dbReference>
<keyword evidence="3" id="KW-0560">Oxidoreductase</keyword>
<evidence type="ECO:0000313" key="4">
    <source>
        <dbReference type="Proteomes" id="UP000093482"/>
    </source>
</evidence>
<feature type="domain" description="ABM" evidence="2">
    <location>
        <begin position="2"/>
        <end position="97"/>
    </location>
</feature>
<dbReference type="PROSITE" id="PS51725">
    <property type="entry name" value="ABM"/>
    <property type="match status" value="1"/>
</dbReference>
<dbReference type="Pfam" id="PF03992">
    <property type="entry name" value="ABM"/>
    <property type="match status" value="1"/>
</dbReference>
<proteinExistence type="predicted"/>
<dbReference type="OrthoDB" id="384737at2"/>
<gene>
    <name evidence="3" type="ORF">A6K76_03075</name>
</gene>
<comment type="caution">
    <text evidence="3">The sequence shown here is derived from an EMBL/GenBank/DDBJ whole genome shotgun (WGS) entry which is preliminary data.</text>
</comment>
<dbReference type="NCBIfam" id="NF009840">
    <property type="entry name" value="PRK13315.1"/>
    <property type="match status" value="1"/>
</dbReference>
<dbReference type="EMBL" id="MATO01000078">
    <property type="protein sequence ID" value="OCS84385.1"/>
    <property type="molecule type" value="Genomic_DNA"/>
</dbReference>
<dbReference type="GO" id="GO:0004497">
    <property type="term" value="F:monooxygenase activity"/>
    <property type="evidence" value="ECO:0007669"/>
    <property type="project" value="UniProtKB-KW"/>
</dbReference>
<evidence type="ECO:0000259" key="2">
    <source>
        <dbReference type="PROSITE" id="PS51725"/>
    </source>
</evidence>
<name>A0A1C0YB77_9BACL</name>
<dbReference type="InterPro" id="IPR007138">
    <property type="entry name" value="ABM_dom"/>
</dbReference>
<accession>A0A1C0YB77</accession>
<feature type="region of interest" description="Disordered" evidence="1">
    <location>
        <begin position="73"/>
        <end position="94"/>
    </location>
</feature>
<dbReference type="PANTHER" id="PTHR34474:SF4">
    <property type="entry name" value="HEME OXYGENASE (STAPHYLOBILIN-PRODUCING) 1"/>
    <property type="match status" value="1"/>
</dbReference>
<reference evidence="3 4" key="1">
    <citation type="submission" date="2016-07" db="EMBL/GenBank/DDBJ databases">
        <title>Caryophanon latum genome sequencing.</title>
        <authorList>
            <person name="Verma A."/>
            <person name="Pal Y."/>
            <person name="Krishnamurthi S."/>
        </authorList>
    </citation>
    <scope>NUCLEOTIDE SEQUENCE [LARGE SCALE GENOMIC DNA]</scope>
    <source>
        <strain evidence="3 4">DSM 14151</strain>
    </source>
</reference>
<organism evidence="3 4">
    <name type="scientific">Caryophanon latum</name>
    <dbReference type="NCBI Taxonomy" id="33977"/>
    <lineage>
        <taxon>Bacteria</taxon>
        <taxon>Bacillati</taxon>
        <taxon>Bacillota</taxon>
        <taxon>Bacilli</taxon>
        <taxon>Bacillales</taxon>
        <taxon>Caryophanaceae</taxon>
        <taxon>Caryophanon</taxon>
    </lineage>
</organism>
<dbReference type="PANTHER" id="PTHR34474">
    <property type="entry name" value="SIGNAL TRANSDUCTION PROTEIN TRAP"/>
    <property type="match status" value="1"/>
</dbReference>
<keyword evidence="4" id="KW-1185">Reference proteome</keyword>
<keyword evidence="3" id="KW-0503">Monooxygenase</keyword>
<dbReference type="InterPro" id="IPR011008">
    <property type="entry name" value="Dimeric_a/b-barrel"/>
</dbReference>
<protein>
    <submittedName>
        <fullName evidence="3">Heme-degrading monooxygenase IsdG</fullName>
    </submittedName>
</protein>
<evidence type="ECO:0000313" key="3">
    <source>
        <dbReference type="EMBL" id="OCS84385.1"/>
    </source>
</evidence>
<evidence type="ECO:0000256" key="1">
    <source>
        <dbReference type="SAM" id="MobiDB-lite"/>
    </source>
</evidence>
<dbReference type="RefSeq" id="WP_066466458.1">
    <property type="nucleotide sequence ID" value="NZ_MATO01000078.1"/>
</dbReference>